<dbReference type="EMBL" id="MT143772">
    <property type="protein sequence ID" value="QJB02293.1"/>
    <property type="molecule type" value="Genomic_DNA"/>
</dbReference>
<gene>
    <name evidence="2" type="ORF">MM171A01080_0018</name>
    <name evidence="1" type="ORF">MM171B01379_0013</name>
</gene>
<reference evidence="1" key="1">
    <citation type="submission" date="2020-03" db="EMBL/GenBank/DDBJ databases">
        <title>The deep terrestrial virosphere.</title>
        <authorList>
            <person name="Holmfeldt K."/>
            <person name="Nilsson E."/>
            <person name="Simone D."/>
            <person name="Lopez-Fernandez M."/>
            <person name="Wu X."/>
            <person name="de Brujin I."/>
            <person name="Lundin D."/>
            <person name="Andersson A."/>
            <person name="Bertilsson S."/>
            <person name="Dopson M."/>
        </authorList>
    </citation>
    <scope>NUCLEOTIDE SEQUENCE</scope>
    <source>
        <strain evidence="2">MM171A01080</strain>
        <strain evidence="1">MM171B01379</strain>
    </source>
</reference>
<accession>A0A6M3M9H0</accession>
<organism evidence="1">
    <name type="scientific">viral metagenome</name>
    <dbReference type="NCBI Taxonomy" id="1070528"/>
    <lineage>
        <taxon>unclassified sequences</taxon>
        <taxon>metagenomes</taxon>
        <taxon>organismal metagenomes</taxon>
    </lineage>
</organism>
<name>A0A6M3M9H0_9ZZZZ</name>
<sequence length="129" mass="13604">MTVFELEIGTHQVKWNLSGYNELNATIDVSSGGTITCVSVETGDCGGSGVPRVSISGNTVTGTLKETGITPPPTNDYNNWLTSKGGTAGLLSNLPALLEMCDAYLGFIQIGFNPTLSNLLTTCDYYLGF</sequence>
<protein>
    <recommendedName>
        <fullName evidence="3">PEGA domain-containing protein</fullName>
    </recommendedName>
</protein>
<proteinExistence type="predicted"/>
<evidence type="ECO:0008006" key="3">
    <source>
        <dbReference type="Google" id="ProtNLM"/>
    </source>
</evidence>
<dbReference type="EMBL" id="MT145201">
    <property type="protein sequence ID" value="QJI05456.1"/>
    <property type="molecule type" value="Genomic_DNA"/>
</dbReference>
<evidence type="ECO:0000313" key="2">
    <source>
        <dbReference type="EMBL" id="QJI05456.1"/>
    </source>
</evidence>
<evidence type="ECO:0000313" key="1">
    <source>
        <dbReference type="EMBL" id="QJB02293.1"/>
    </source>
</evidence>
<dbReference type="AlphaFoldDB" id="A0A6M3M9H0"/>